<name>A0AAU9JLI5_9CILI</name>
<evidence type="ECO:0000313" key="3">
    <source>
        <dbReference type="Proteomes" id="UP001162131"/>
    </source>
</evidence>
<organism evidence="2 3">
    <name type="scientific">Blepharisma stoltei</name>
    <dbReference type="NCBI Taxonomy" id="1481888"/>
    <lineage>
        <taxon>Eukaryota</taxon>
        <taxon>Sar</taxon>
        <taxon>Alveolata</taxon>
        <taxon>Ciliophora</taxon>
        <taxon>Postciliodesmatophora</taxon>
        <taxon>Heterotrichea</taxon>
        <taxon>Heterotrichida</taxon>
        <taxon>Blepharismidae</taxon>
        <taxon>Blepharisma</taxon>
    </lineage>
</organism>
<keyword evidence="1" id="KW-0732">Signal</keyword>
<comment type="caution">
    <text evidence="2">The sequence shown here is derived from an EMBL/GenBank/DDBJ whole genome shotgun (WGS) entry which is preliminary data.</text>
</comment>
<dbReference type="AlphaFoldDB" id="A0AAU9JLI5"/>
<keyword evidence="3" id="KW-1185">Reference proteome</keyword>
<feature type="signal peptide" evidence="1">
    <location>
        <begin position="1"/>
        <end position="17"/>
    </location>
</feature>
<reference evidence="2" key="1">
    <citation type="submission" date="2021-09" db="EMBL/GenBank/DDBJ databases">
        <authorList>
            <consortium name="AG Swart"/>
            <person name="Singh M."/>
            <person name="Singh A."/>
            <person name="Seah K."/>
            <person name="Emmerich C."/>
        </authorList>
    </citation>
    <scope>NUCLEOTIDE SEQUENCE</scope>
    <source>
        <strain evidence="2">ATCC30299</strain>
    </source>
</reference>
<feature type="chain" id="PRO_5043370021" evidence="1">
    <location>
        <begin position="18"/>
        <end position="319"/>
    </location>
</feature>
<dbReference type="Proteomes" id="UP001162131">
    <property type="component" value="Unassembled WGS sequence"/>
</dbReference>
<gene>
    <name evidence="2" type="ORF">BSTOLATCC_MIC40931</name>
</gene>
<evidence type="ECO:0000256" key="1">
    <source>
        <dbReference type="SAM" id="SignalP"/>
    </source>
</evidence>
<evidence type="ECO:0000313" key="2">
    <source>
        <dbReference type="EMBL" id="CAG9326505.1"/>
    </source>
</evidence>
<accession>A0AAU9JLI5</accession>
<protein>
    <submittedName>
        <fullName evidence="2">Uncharacterized protein</fullName>
    </submittedName>
</protein>
<sequence length="319" mass="34957">MSKLTLIVVLLLGFSCGSELYVPQSFSAVDYQGFQTFIQAVMQTFEGSQYTMPSTCLSQTVVYQLDHDIVAAFFAISKGQTKAAIESFVDFAQDLATNAGSSCGLEEIPESWTYTIKTNGKWKMINDVVYHHTMFTNDLLGVFQSLLKLEYQQAGTDLGAMLKIFLIPAPLKLASALSSPSAQNFIDGILTGLEVNSAQPGTCYPVLVSTTSSIFNILSDAVNVFTGKSSGIKKIFEDFDVVMKNLEKDQENCDFSPLFVQLDKLYTLAGWQMVLKNYVANGAAVYQSTQVIETCKTDYTACGNAFGTIFKLLIGWGLQ</sequence>
<dbReference type="PROSITE" id="PS51257">
    <property type="entry name" value="PROKAR_LIPOPROTEIN"/>
    <property type="match status" value="1"/>
</dbReference>
<dbReference type="EMBL" id="CAJZBQ010000040">
    <property type="protein sequence ID" value="CAG9326505.1"/>
    <property type="molecule type" value="Genomic_DNA"/>
</dbReference>
<proteinExistence type="predicted"/>